<dbReference type="RefSeq" id="WP_189344383.1">
    <property type="nucleotide sequence ID" value="NZ_BMYT01000001.1"/>
</dbReference>
<evidence type="ECO:0008006" key="3">
    <source>
        <dbReference type="Google" id="ProtNLM"/>
    </source>
</evidence>
<dbReference type="EMBL" id="BMYT01000001">
    <property type="protein sequence ID" value="GGX01649.1"/>
    <property type="molecule type" value="Genomic_DNA"/>
</dbReference>
<proteinExistence type="predicted"/>
<evidence type="ECO:0000313" key="2">
    <source>
        <dbReference type="Proteomes" id="UP000620127"/>
    </source>
</evidence>
<accession>A0ABQ2X671</accession>
<evidence type="ECO:0000313" key="1">
    <source>
        <dbReference type="EMBL" id="GGX01649.1"/>
    </source>
</evidence>
<reference evidence="2" key="1">
    <citation type="journal article" date="2019" name="Int. J. Syst. Evol. Microbiol.">
        <title>The Global Catalogue of Microorganisms (GCM) 10K type strain sequencing project: providing services to taxonomists for standard genome sequencing and annotation.</title>
        <authorList>
            <consortium name="The Broad Institute Genomics Platform"/>
            <consortium name="The Broad Institute Genome Sequencing Center for Infectious Disease"/>
            <person name="Wu L."/>
            <person name="Ma J."/>
        </authorList>
    </citation>
    <scope>NUCLEOTIDE SEQUENCE [LARGE SCALE GENOMIC DNA]</scope>
    <source>
        <strain evidence="2">KCTC 23916</strain>
    </source>
</reference>
<gene>
    <name evidence="1" type="ORF">GCM10011282_04490</name>
</gene>
<comment type="caution">
    <text evidence="1">The sequence shown here is derived from an EMBL/GenBank/DDBJ whole genome shotgun (WGS) entry which is preliminary data.</text>
</comment>
<sequence length="218" mass="25009">MKQRPILFSAPMVRALLDGTKTQTRRIAHSDSTEMLRPSPFVKSGIETIHGYEVKNPYGNQGDQLWVRETYGIEVRSYGGGTGEFYAYRATKPDAVYCKEASGTTIPIKWIPSIHMPRKACRITLEITSIRVERLQDISKEDAITEGLSTISKDGKTWKYGIPDRDGLPGRDNDGWPWSDWEEDPRLAYKKLWERINGTGSWDANPWVWVIEFKRVEQ</sequence>
<organism evidence="1 2">
    <name type="scientific">Undibacterium macrobrachii</name>
    <dbReference type="NCBI Taxonomy" id="1119058"/>
    <lineage>
        <taxon>Bacteria</taxon>
        <taxon>Pseudomonadati</taxon>
        <taxon>Pseudomonadota</taxon>
        <taxon>Betaproteobacteria</taxon>
        <taxon>Burkholderiales</taxon>
        <taxon>Oxalobacteraceae</taxon>
        <taxon>Undibacterium</taxon>
    </lineage>
</organism>
<dbReference type="Proteomes" id="UP000620127">
    <property type="component" value="Unassembled WGS sequence"/>
</dbReference>
<protein>
    <recommendedName>
        <fullName evidence="3">Morphogenetic protein</fullName>
    </recommendedName>
</protein>
<name>A0ABQ2X671_9BURK</name>
<keyword evidence="2" id="KW-1185">Reference proteome</keyword>